<dbReference type="PANTHER" id="PTHR45913:SF5">
    <property type="entry name" value="GENERAL TRANSCRIPTION FACTOR II-I REPEAT DOMAIN-CONTAINING PROTEIN 2A-LIKE PROTEIN"/>
    <property type="match status" value="1"/>
</dbReference>
<sequence>MGGVIVKGRRIKCIRFSEDMALLAEEEMILRDMLLELNDSCEQYGVEINANKTKIMFQELKALNERPNIEESRIIQSLCLGASYVVCWELAKALKPFTDGELIMRCMVPEQNIVNYICVLEQLKFEFTEHRFSDFRRMESDINLLVNPFVVNLVQSVRVQFQDELIDLQSNVELRTKCREYDLTSIEVLKNEQNEISQDELIRCHYVSYLYLDLSGIGEMAFIGGKMNENDYLNLLKSNLHKSAERLSIRDTLSSTRTTTQNIKLGRTMWLLYNCPKVIETPPQSPYLNLIEKLLATAEKETNKIKTRLRWAGHVARMGESRNAYRVLVGRPEGKRPLGRPRSRWEDNIKMDLREVRYDDRDWINLAQDRDQWRAYVRAPMNLRTLPQRNLCRSTTLKLGVMDAICHFNYGNETELDIFRKMSITLGKYTMAGMNAADETRTLKANIQCTSEQQQRRRYRRAVKKKKIDLKTQEESARARWSWNNLESVKVRSCEAVTCHNRSKFCPDRVPRDKSRKWSDRDIKDPHNPIGNHILEFSTKFIHKMIDSIKV</sequence>
<name>A0ABQ8TLT0_PERAM</name>
<dbReference type="InterPro" id="IPR036397">
    <property type="entry name" value="RNaseH_sf"/>
</dbReference>
<dbReference type="Gene3D" id="3.30.420.10">
    <property type="entry name" value="Ribonuclease H-like superfamily/Ribonuclease H"/>
    <property type="match status" value="1"/>
</dbReference>
<organism evidence="1 2">
    <name type="scientific">Periplaneta americana</name>
    <name type="common">American cockroach</name>
    <name type="synonym">Blatta americana</name>
    <dbReference type="NCBI Taxonomy" id="6978"/>
    <lineage>
        <taxon>Eukaryota</taxon>
        <taxon>Metazoa</taxon>
        <taxon>Ecdysozoa</taxon>
        <taxon>Arthropoda</taxon>
        <taxon>Hexapoda</taxon>
        <taxon>Insecta</taxon>
        <taxon>Pterygota</taxon>
        <taxon>Neoptera</taxon>
        <taxon>Polyneoptera</taxon>
        <taxon>Dictyoptera</taxon>
        <taxon>Blattodea</taxon>
        <taxon>Blattoidea</taxon>
        <taxon>Blattidae</taxon>
        <taxon>Blattinae</taxon>
        <taxon>Periplaneta</taxon>
    </lineage>
</organism>
<reference evidence="1 2" key="1">
    <citation type="journal article" date="2022" name="Allergy">
        <title>Genome assembly and annotation of Periplaneta americana reveal a comprehensive cockroach allergen profile.</title>
        <authorList>
            <person name="Wang L."/>
            <person name="Xiong Q."/>
            <person name="Saelim N."/>
            <person name="Wang L."/>
            <person name="Nong W."/>
            <person name="Wan A.T."/>
            <person name="Shi M."/>
            <person name="Liu X."/>
            <person name="Cao Q."/>
            <person name="Hui J.H.L."/>
            <person name="Sookrung N."/>
            <person name="Leung T.F."/>
            <person name="Tungtrongchitr A."/>
            <person name="Tsui S.K.W."/>
        </authorList>
    </citation>
    <scope>NUCLEOTIDE SEQUENCE [LARGE SCALE GENOMIC DNA]</scope>
    <source>
        <strain evidence="1">PWHHKU_190912</strain>
    </source>
</reference>
<proteinExistence type="predicted"/>
<gene>
    <name evidence="1" type="ORF">ANN_13506</name>
</gene>
<keyword evidence="2" id="KW-1185">Reference proteome</keyword>
<dbReference type="EMBL" id="JAJSOF020000009">
    <property type="protein sequence ID" value="KAJ4446808.1"/>
    <property type="molecule type" value="Genomic_DNA"/>
</dbReference>
<evidence type="ECO:0000313" key="1">
    <source>
        <dbReference type="EMBL" id="KAJ4446808.1"/>
    </source>
</evidence>
<dbReference type="PANTHER" id="PTHR45913">
    <property type="entry name" value="EPM2A-INTERACTING PROTEIN 1"/>
    <property type="match status" value="1"/>
</dbReference>
<evidence type="ECO:0000313" key="2">
    <source>
        <dbReference type="Proteomes" id="UP001148838"/>
    </source>
</evidence>
<comment type="caution">
    <text evidence="1">The sequence shown here is derived from an EMBL/GenBank/DDBJ whole genome shotgun (WGS) entry which is preliminary data.</text>
</comment>
<protein>
    <recommendedName>
        <fullName evidence="3">Reverse transcriptase domain-containing protein</fullName>
    </recommendedName>
</protein>
<accession>A0ABQ8TLT0</accession>
<dbReference type="Proteomes" id="UP001148838">
    <property type="component" value="Unassembled WGS sequence"/>
</dbReference>
<evidence type="ECO:0008006" key="3">
    <source>
        <dbReference type="Google" id="ProtNLM"/>
    </source>
</evidence>